<proteinExistence type="predicted"/>
<name>A0A9X4LKW7_9BURK</name>
<dbReference type="RefSeq" id="WP_268154059.1">
    <property type="nucleotide sequence ID" value="NZ_JAPPUW010000030.1"/>
</dbReference>
<keyword evidence="4" id="KW-1185">Reference proteome</keyword>
<feature type="domain" description="DUF5666" evidence="2">
    <location>
        <begin position="588"/>
        <end position="639"/>
    </location>
</feature>
<sequence>MKQLKQHLQSGLSALACVLSAAVLVACGGGGSGGNNASATPATPPASAPDASIAAVVDGTITGFGSVVIDGQRFDDSVAKVAFAHHPDVQTPGTLGDLHTGMHVQAEVKNGVLQNVVVHFALVGSVGAVDATAGTLTVFGQTIKTSTTAQVPTVFEGFTSLSQLVAGDLVRVSGTVASDGSITATRIERKAVDGTEVFRLSGAVQSVDATAKTFTLAGNTAVTVDYGQAKLLPTGAVIEKDKLVSIVATKAPTASGGKTVMNASVVEVKARKLPDTVNVTVGGPISQFKSLASLRVGDLQVDASGATLKDGTTVADVVNGAHALVQGSLSNGVLKAASLKVFKNDTAVKALLVGQITDYVSLANFTLRGTIVDGSQAKFTKGSAADLATGAWVQVTGQLTPTGVRAAEIAVQPPPADKPQRLAGEISAVDAAAKTFTLLGTKVQWSATTKVSPDGKSLASLTAGTAVSVEGSFSTATGVFTATKVMLNSTTPGATKVIGFSGIVHDVTTQSLKIGSYVVQIGPNTQLLPAGTKLTDVTNGSRVSIKAYVMTNSGSTTLTAVAIELQRPEKDPSGANYVYLSGLIGDFVSSADFKVGSQKIDASGTDVKFIDGDASKLASGAKVEIKGIVKDGVLIAKVIHFMPG</sequence>
<evidence type="ECO:0000313" key="3">
    <source>
        <dbReference type="EMBL" id="MDG0864422.1"/>
    </source>
</evidence>
<evidence type="ECO:0000256" key="1">
    <source>
        <dbReference type="SAM" id="SignalP"/>
    </source>
</evidence>
<feature type="chain" id="PRO_5040768517" description="DUF5666 domain-containing protein" evidence="1">
    <location>
        <begin position="22"/>
        <end position="644"/>
    </location>
</feature>
<feature type="domain" description="DUF5666" evidence="2">
    <location>
        <begin position="424"/>
        <end position="485"/>
    </location>
</feature>
<accession>A0A9X4LKW7</accession>
<organism evidence="3 4">
    <name type="scientific">Pelomonas aquatica</name>
    <dbReference type="NCBI Taxonomy" id="431058"/>
    <lineage>
        <taxon>Bacteria</taxon>
        <taxon>Pseudomonadati</taxon>
        <taxon>Pseudomonadota</taxon>
        <taxon>Betaproteobacteria</taxon>
        <taxon>Burkholderiales</taxon>
        <taxon>Sphaerotilaceae</taxon>
        <taxon>Roseateles</taxon>
    </lineage>
</organism>
<feature type="signal peptide" evidence="1">
    <location>
        <begin position="1"/>
        <end position="21"/>
    </location>
</feature>
<evidence type="ECO:0000313" key="4">
    <source>
        <dbReference type="Proteomes" id="UP001152766"/>
    </source>
</evidence>
<feature type="domain" description="DUF5666" evidence="2">
    <location>
        <begin position="124"/>
        <end position="188"/>
    </location>
</feature>
<dbReference type="EMBL" id="SGUG01000032">
    <property type="protein sequence ID" value="MDG0864422.1"/>
    <property type="molecule type" value="Genomic_DNA"/>
</dbReference>
<evidence type="ECO:0000259" key="2">
    <source>
        <dbReference type="Pfam" id="PF18914"/>
    </source>
</evidence>
<dbReference type="PROSITE" id="PS51257">
    <property type="entry name" value="PROKAR_LIPOPROTEIN"/>
    <property type="match status" value="1"/>
</dbReference>
<gene>
    <name evidence="3" type="ORF">EXJ73_18310</name>
</gene>
<reference evidence="3" key="1">
    <citation type="submission" date="2019-02" db="EMBL/GenBank/DDBJ databases">
        <title>Draft genome of the type strain Pelomonas aquatica CCUG 52575T.</title>
        <authorList>
            <person name="Gomila M."/>
            <person name="Lalucat J."/>
        </authorList>
    </citation>
    <scope>NUCLEOTIDE SEQUENCE</scope>
    <source>
        <strain evidence="3">CCUG 52575</strain>
    </source>
</reference>
<keyword evidence="1" id="KW-0732">Signal</keyword>
<comment type="caution">
    <text evidence="3">The sequence shown here is derived from an EMBL/GenBank/DDBJ whole genome shotgun (WGS) entry which is preliminary data.</text>
</comment>
<dbReference type="Pfam" id="PF18914">
    <property type="entry name" value="DUF5666"/>
    <property type="match status" value="6"/>
</dbReference>
<dbReference type="InterPro" id="IPR043724">
    <property type="entry name" value="DUF5666"/>
</dbReference>
<feature type="domain" description="DUF5666" evidence="2">
    <location>
        <begin position="502"/>
        <end position="564"/>
    </location>
</feature>
<dbReference type="AlphaFoldDB" id="A0A9X4LKW7"/>
<dbReference type="Proteomes" id="UP001152766">
    <property type="component" value="Unassembled WGS sequence"/>
</dbReference>
<feature type="domain" description="DUF5666" evidence="2">
    <location>
        <begin position="283"/>
        <end position="338"/>
    </location>
</feature>
<protein>
    <recommendedName>
        <fullName evidence="2">DUF5666 domain-containing protein</fullName>
    </recommendedName>
</protein>
<feature type="domain" description="DUF5666" evidence="2">
    <location>
        <begin position="354"/>
        <end position="409"/>
    </location>
</feature>